<keyword evidence="1" id="KW-0378">Hydrolase</keyword>
<dbReference type="CDD" id="cd18809">
    <property type="entry name" value="SF1_C_RecD"/>
    <property type="match status" value="1"/>
</dbReference>
<feature type="domain" description="3'-5' exonuclease" evidence="3">
    <location>
        <begin position="177"/>
        <end position="283"/>
    </location>
</feature>
<dbReference type="InterPro" id="IPR010285">
    <property type="entry name" value="DNA_helicase_pif1-like_DEAD"/>
</dbReference>
<dbReference type="Pfam" id="PF21530">
    <property type="entry name" value="Pif1_2B_dom"/>
    <property type="match status" value="1"/>
</dbReference>
<sequence length="1263" mass="141474">MAKRKEIHDAVTVTTKTVDDASGMAAATINDATGMGKRIDDPATEATTAVHRPAGLAAAIVDDAAGNGKRIHVDDPTTEEATTTVHPAGLAAAIVGDAAKRMHVDDPATEAATTTTVHPAGLAAAIVGEAAGNKASTCESAATVDDSAAAATVDEAMATTEHVVHFNNTKIRTMVTKDYKAVADFIQEVRGDHREHLVVGLDTEWRDQYIHSEWRTRKRTALIQLCVGTRCLVYQIYQAKNEYPKILKEFLECPHCKFIGADVENDTTRLANDFGIYVRNAVEYRDREREKGPDDNDPVLMKRRSDNLQRVTRTISFIRCYEPAYTDFGIGGPVSGERPCNGIVQFWREGEWSVSADLIVNTENREETLDEGVYQQTPLSAITADGNGVESFAEHNLSVVNDIETPEEMRKAKNRIRMQEYRKRKREEREKAAEVSADPADDTIDEQIDADDDRAYSACWVKKAVYMKEYRKKQKAEAAARACAARHTAAEENRRAELDAKAGDACDDHVGHHNNWEPDETDRTNFGEEDLDAADLSTQCDLPVEEEDDETRLYGLRDVKYKSYRVDTGKSSNGIDPYDHVYSNLPKKHHVLKRAKDCIHCGAKRIYGKGKAFCCRSGMVKIHTPEVSAEFRSMGAKVDRRVATAVGTGVYTFRIQGQVYHMLDQLSHGKYGPRHMQLYFYDTDFSIEHRAKASPHLDEGLIRNILQLLENNPYTRTFRMLGGVPNLEEYRIELNTEIDVDQRRYNAPTVSQVTAIFMPGTDPQHVFERSVMVCGLVDKSVYIRAYHGCYDPLSYPLFFPGGEAVWNKGIQYVEKKKDDKGNKGRREWDHYRELNDELSLPAEKEDLKIVHTLNPEQRAAFDEIMDHVKSGKGQVFFVDGPGGTGKTYLYKALIATVREMCLIAVAIATSVAVTKRQTVETLDRSLQDIMGCSQPFGGKVMVFGEDFRQVLPVVPRGTRAQITDACLLRSYIWEKTRKIKLTRNMRAQKDLWFSEYLLRIGNGTEKVVVDDYVQIPDDVIIDYSEDGIDNLINNVFKGLMDNVSCAVYMSERAILSTKNEHVDALNSKMIDMFPGESRTYYSFDSVDDDKINSYPLDFLNSLTPNGLPPHELKIKVNCPLILLRNLDPHNGLCNGTRLVVRALQDNAIDAEIVGGAHAGKRVFIPRIPLSPSEDLSLPFKFKRKQFPGRLSFAMTINKAQGQTIPIVGVFLPESVFSHGQLYVALSRGVSRDTTWVLAKPNKLLDPTGKSTKNIVYRDVLESC</sequence>
<keyword evidence="1" id="KW-0347">Helicase</keyword>
<feature type="domain" description="DNA helicase Pif1-like 2B" evidence="5">
    <location>
        <begin position="1097"/>
        <end position="1142"/>
    </location>
</feature>
<dbReference type="InterPro" id="IPR012337">
    <property type="entry name" value="RNaseH-like_sf"/>
</dbReference>
<keyword evidence="1" id="KW-0233">DNA recombination</keyword>
<keyword evidence="1" id="KW-0067">ATP-binding</keyword>
<dbReference type="GO" id="GO:0003676">
    <property type="term" value="F:nucleic acid binding"/>
    <property type="evidence" value="ECO:0007669"/>
    <property type="project" value="InterPro"/>
</dbReference>
<dbReference type="GO" id="GO:0000723">
    <property type="term" value="P:telomere maintenance"/>
    <property type="evidence" value="ECO:0007669"/>
    <property type="project" value="InterPro"/>
</dbReference>
<dbReference type="EMBL" id="RWGY01000031">
    <property type="protein sequence ID" value="TVU14783.1"/>
    <property type="molecule type" value="Genomic_DNA"/>
</dbReference>
<dbReference type="GO" id="GO:0006281">
    <property type="term" value="P:DNA repair"/>
    <property type="evidence" value="ECO:0007669"/>
    <property type="project" value="UniProtKB-KW"/>
</dbReference>
<comment type="caution">
    <text evidence="6">The sequence shown here is derived from an EMBL/GenBank/DDBJ whole genome shotgun (WGS) entry which is preliminary data.</text>
</comment>
<name>A0A5J9TTS4_9POAL</name>
<feature type="non-terminal residue" evidence="6">
    <location>
        <position position="1"/>
    </location>
</feature>
<dbReference type="Gene3D" id="3.30.420.10">
    <property type="entry name" value="Ribonuclease H-like superfamily/Ribonuclease H"/>
    <property type="match status" value="1"/>
</dbReference>
<keyword evidence="1" id="KW-0234">DNA repair</keyword>
<dbReference type="PANTHER" id="PTHR10492">
    <property type="match status" value="1"/>
</dbReference>
<dbReference type="GO" id="GO:0016887">
    <property type="term" value="F:ATP hydrolysis activity"/>
    <property type="evidence" value="ECO:0007669"/>
    <property type="project" value="RHEA"/>
</dbReference>
<keyword evidence="2" id="KW-0175">Coiled coil</keyword>
<feature type="domain" description="DNA helicase Pif1-like DEAD-box helicase" evidence="4">
    <location>
        <begin position="853"/>
        <end position="910"/>
    </location>
</feature>
<accession>A0A5J9TTS4</accession>
<proteinExistence type="inferred from homology"/>
<dbReference type="InterPro" id="IPR002562">
    <property type="entry name" value="3'-5'_exonuclease_dom"/>
</dbReference>
<dbReference type="SUPFAM" id="SSF53098">
    <property type="entry name" value="Ribonuclease H-like"/>
    <property type="match status" value="1"/>
</dbReference>
<evidence type="ECO:0000313" key="7">
    <source>
        <dbReference type="Proteomes" id="UP000324897"/>
    </source>
</evidence>
<dbReference type="AlphaFoldDB" id="A0A5J9TTS4"/>
<dbReference type="Pfam" id="PF05970">
    <property type="entry name" value="PIF1"/>
    <property type="match status" value="2"/>
</dbReference>
<dbReference type="InterPro" id="IPR049163">
    <property type="entry name" value="Pif1-like_2B_dom"/>
</dbReference>
<reference evidence="6 7" key="1">
    <citation type="journal article" date="2019" name="Sci. Rep.">
        <title>A high-quality genome of Eragrostis curvula grass provides insights into Poaceae evolution and supports new strategies to enhance forage quality.</title>
        <authorList>
            <person name="Carballo J."/>
            <person name="Santos B.A.C.M."/>
            <person name="Zappacosta D."/>
            <person name="Garbus I."/>
            <person name="Selva J.P."/>
            <person name="Gallo C.A."/>
            <person name="Diaz A."/>
            <person name="Albertini E."/>
            <person name="Caccamo M."/>
            <person name="Echenique V."/>
        </authorList>
    </citation>
    <scope>NUCLEOTIDE SEQUENCE [LARGE SCALE GENOMIC DNA]</scope>
    <source>
        <strain evidence="7">cv. Victoria</strain>
        <tissue evidence="6">Leaf</tissue>
    </source>
</reference>
<dbReference type="SUPFAM" id="SSF52540">
    <property type="entry name" value="P-loop containing nucleoside triphosphate hydrolases"/>
    <property type="match status" value="2"/>
</dbReference>
<feature type="coiled-coil region" evidence="2">
    <location>
        <begin position="411"/>
        <end position="438"/>
    </location>
</feature>
<gene>
    <name evidence="6" type="ORF">EJB05_38276</name>
</gene>
<comment type="catalytic activity">
    <reaction evidence="1">
        <text>ATP + H2O = ADP + phosphate + H(+)</text>
        <dbReference type="Rhea" id="RHEA:13065"/>
        <dbReference type="ChEBI" id="CHEBI:15377"/>
        <dbReference type="ChEBI" id="CHEBI:15378"/>
        <dbReference type="ChEBI" id="CHEBI:30616"/>
        <dbReference type="ChEBI" id="CHEBI:43474"/>
        <dbReference type="ChEBI" id="CHEBI:456216"/>
        <dbReference type="EC" id="5.6.2.3"/>
    </reaction>
</comment>
<comment type="similarity">
    <text evidence="1">Belongs to the helicase family.</text>
</comment>
<dbReference type="GO" id="GO:0006310">
    <property type="term" value="P:DNA recombination"/>
    <property type="evidence" value="ECO:0007669"/>
    <property type="project" value="UniProtKB-KW"/>
</dbReference>
<dbReference type="Gramene" id="TVU14783">
    <property type="protein sequence ID" value="TVU14783"/>
    <property type="gene ID" value="EJB05_38276"/>
</dbReference>
<feature type="domain" description="DNA helicase Pif1-like DEAD-box helicase" evidence="4">
    <location>
        <begin position="912"/>
        <end position="1006"/>
    </location>
</feature>
<dbReference type="InterPro" id="IPR027417">
    <property type="entry name" value="P-loop_NTPase"/>
</dbReference>
<keyword evidence="1" id="KW-0227">DNA damage</keyword>
<dbReference type="GO" id="GO:0008408">
    <property type="term" value="F:3'-5' exonuclease activity"/>
    <property type="evidence" value="ECO:0007669"/>
    <property type="project" value="InterPro"/>
</dbReference>
<dbReference type="OrthoDB" id="1929541at2759"/>
<dbReference type="Pfam" id="PF01612">
    <property type="entry name" value="DNA_pol_A_exo1"/>
    <property type="match status" value="1"/>
</dbReference>
<dbReference type="GO" id="GO:0005524">
    <property type="term" value="F:ATP binding"/>
    <property type="evidence" value="ECO:0007669"/>
    <property type="project" value="UniProtKB-KW"/>
</dbReference>
<dbReference type="PANTHER" id="PTHR10492:SF94">
    <property type="entry name" value="ATP-DEPENDENT DNA HELICASE"/>
    <property type="match status" value="1"/>
</dbReference>
<dbReference type="Gene3D" id="3.40.50.300">
    <property type="entry name" value="P-loop containing nucleotide triphosphate hydrolases"/>
    <property type="match status" value="1"/>
</dbReference>
<dbReference type="FunFam" id="3.40.50.300:FF:002884">
    <property type="entry name" value="ATP-dependent DNA helicase"/>
    <property type="match status" value="1"/>
</dbReference>
<evidence type="ECO:0000313" key="6">
    <source>
        <dbReference type="EMBL" id="TVU14783.1"/>
    </source>
</evidence>
<dbReference type="Proteomes" id="UP000324897">
    <property type="component" value="Unassembled WGS sequence"/>
</dbReference>
<dbReference type="EC" id="5.6.2.3" evidence="1"/>
<comment type="cofactor">
    <cofactor evidence="1">
        <name>Mg(2+)</name>
        <dbReference type="ChEBI" id="CHEBI:18420"/>
    </cofactor>
</comment>
<dbReference type="InterPro" id="IPR036397">
    <property type="entry name" value="RNaseH_sf"/>
</dbReference>
<evidence type="ECO:0000256" key="1">
    <source>
        <dbReference type="RuleBase" id="RU363044"/>
    </source>
</evidence>
<dbReference type="GO" id="GO:0043139">
    <property type="term" value="F:5'-3' DNA helicase activity"/>
    <property type="evidence" value="ECO:0007669"/>
    <property type="project" value="UniProtKB-EC"/>
</dbReference>
<evidence type="ECO:0000259" key="3">
    <source>
        <dbReference type="Pfam" id="PF01612"/>
    </source>
</evidence>
<evidence type="ECO:0000259" key="5">
    <source>
        <dbReference type="Pfam" id="PF21530"/>
    </source>
</evidence>
<evidence type="ECO:0000256" key="2">
    <source>
        <dbReference type="SAM" id="Coils"/>
    </source>
</evidence>
<protein>
    <recommendedName>
        <fullName evidence="1">ATP-dependent DNA helicase</fullName>
        <ecNumber evidence="1">5.6.2.3</ecNumber>
    </recommendedName>
</protein>
<organism evidence="6 7">
    <name type="scientific">Eragrostis curvula</name>
    <name type="common">weeping love grass</name>
    <dbReference type="NCBI Taxonomy" id="38414"/>
    <lineage>
        <taxon>Eukaryota</taxon>
        <taxon>Viridiplantae</taxon>
        <taxon>Streptophyta</taxon>
        <taxon>Embryophyta</taxon>
        <taxon>Tracheophyta</taxon>
        <taxon>Spermatophyta</taxon>
        <taxon>Magnoliopsida</taxon>
        <taxon>Liliopsida</taxon>
        <taxon>Poales</taxon>
        <taxon>Poaceae</taxon>
        <taxon>PACMAD clade</taxon>
        <taxon>Chloridoideae</taxon>
        <taxon>Eragrostideae</taxon>
        <taxon>Eragrostidinae</taxon>
        <taxon>Eragrostis</taxon>
    </lineage>
</organism>
<keyword evidence="7" id="KW-1185">Reference proteome</keyword>
<keyword evidence="1" id="KW-0547">Nucleotide-binding</keyword>
<evidence type="ECO:0000259" key="4">
    <source>
        <dbReference type="Pfam" id="PF05970"/>
    </source>
</evidence>